<dbReference type="Pfam" id="PF21522">
    <property type="entry name" value="MreB-like_C"/>
    <property type="match status" value="1"/>
</dbReference>
<protein>
    <recommendedName>
        <fullName evidence="4">Actin-like protein N-terminal domain-containing protein</fullName>
    </recommendedName>
</protein>
<feature type="domain" description="Actin-like protein N-terminal" evidence="1">
    <location>
        <begin position="7"/>
        <end position="138"/>
    </location>
</feature>
<dbReference type="InterPro" id="IPR040607">
    <property type="entry name" value="ALP_N"/>
</dbReference>
<feature type="domain" description="Actin homologue MreB-like C-terminal" evidence="2">
    <location>
        <begin position="196"/>
        <end position="315"/>
    </location>
</feature>
<accession>A0AAT9V8U7</accession>
<dbReference type="EMBL" id="OQ846916">
    <property type="protein sequence ID" value="WJJ55372.1"/>
    <property type="molecule type" value="Genomic_DNA"/>
</dbReference>
<evidence type="ECO:0000259" key="1">
    <source>
        <dbReference type="Pfam" id="PF17989"/>
    </source>
</evidence>
<evidence type="ECO:0000313" key="3">
    <source>
        <dbReference type="EMBL" id="WJJ55372.1"/>
    </source>
</evidence>
<name>A0AAT9V8U7_9CAUD</name>
<evidence type="ECO:0008006" key="4">
    <source>
        <dbReference type="Google" id="ProtNLM"/>
    </source>
</evidence>
<dbReference type="Gene3D" id="3.30.420.40">
    <property type="match status" value="2"/>
</dbReference>
<dbReference type="CDD" id="cd24025">
    <property type="entry name" value="ASKHA_NBD_ParM_pCBH-like"/>
    <property type="match status" value="1"/>
</dbReference>
<dbReference type="InterPro" id="IPR043129">
    <property type="entry name" value="ATPase_NBD"/>
</dbReference>
<reference evidence="3" key="1">
    <citation type="submission" date="2023-04" db="EMBL/GenBank/DDBJ databases">
        <title>Characterization and genome study of newly isolated Alicyclobacillus-specific phaga.</title>
        <authorList>
            <person name="Shymialevich D."/>
            <person name="Wojcicki M."/>
            <person name="Srednicka P."/>
            <person name="Swider O."/>
        </authorList>
    </citation>
    <scope>NUCLEOTIDE SEQUENCE</scope>
</reference>
<dbReference type="SUPFAM" id="SSF53067">
    <property type="entry name" value="Actin-like ATPase domain"/>
    <property type="match status" value="2"/>
</dbReference>
<evidence type="ECO:0000259" key="2">
    <source>
        <dbReference type="Pfam" id="PF21522"/>
    </source>
</evidence>
<proteinExistence type="predicted"/>
<dbReference type="Pfam" id="PF17989">
    <property type="entry name" value="ALP_N"/>
    <property type="match status" value="1"/>
</dbReference>
<organism evidence="3">
    <name type="scientific">Alicyclobacillus phage KKP_3916</name>
    <dbReference type="NCBI Taxonomy" id="3040651"/>
    <lineage>
        <taxon>Viruses</taxon>
        <taxon>Duplodnaviria</taxon>
        <taxon>Heunggongvirae</taxon>
        <taxon>Uroviricota</taxon>
        <taxon>Caudoviricetes</taxon>
    </lineage>
</organism>
<dbReference type="InterPro" id="IPR049067">
    <property type="entry name" value="MreB-like_C"/>
</dbReference>
<gene>
    <name evidence="3" type="ORF">QB910_000128</name>
</gene>
<sequence>MKSLVSIDLGFSFCKAIINGKAYIIKSVVGDSKQLRFEDLRMSRSEGDHIITDMRGRKYFVSDLAVTQSKVQQHSLKANRFDSTATKVLLHTLFGMGLGSGEFEGYAVSGLPVSHYTEFKDDIRKLFQGTPVNGKTSSSIMKHSYSVYANGEDLQGDFTCLDSRYIPQPFGALLDVMLDDNGNWKRKELGNKMVAVIDIGFGTSDIYVTDSLEASDGMSFSSPVAMNTVYALIAQEIEERGGGDFSLALHRIEENVRKGSISIRGKEFDLKPVIKYAHETVAAQLIGEIHNKWNNEEWRIDNVFIAGGGGRALHKYIEPEFANTELIEDSQWAVVRGYNKWGKRTWHDLGEDSNAGKVLVSDNEEN</sequence>